<evidence type="ECO:0000259" key="8">
    <source>
        <dbReference type="PROSITE" id="PS50928"/>
    </source>
</evidence>
<feature type="transmembrane region" description="Helical" evidence="7">
    <location>
        <begin position="272"/>
        <end position="296"/>
    </location>
</feature>
<organism evidence="9 10">
    <name type="scientific">Paractinoplanes durhamensis</name>
    <dbReference type="NCBI Taxonomy" id="113563"/>
    <lineage>
        <taxon>Bacteria</taxon>
        <taxon>Bacillati</taxon>
        <taxon>Actinomycetota</taxon>
        <taxon>Actinomycetes</taxon>
        <taxon>Micromonosporales</taxon>
        <taxon>Micromonosporaceae</taxon>
        <taxon>Paractinoplanes</taxon>
    </lineage>
</organism>
<keyword evidence="5 7" id="KW-1133">Transmembrane helix</keyword>
<dbReference type="Gene3D" id="1.10.3720.10">
    <property type="entry name" value="MetI-like"/>
    <property type="match status" value="1"/>
</dbReference>
<evidence type="ECO:0000313" key="9">
    <source>
        <dbReference type="EMBL" id="GIE06456.1"/>
    </source>
</evidence>
<keyword evidence="6 7" id="KW-0472">Membrane</keyword>
<feature type="transmembrane region" description="Helical" evidence="7">
    <location>
        <begin position="137"/>
        <end position="160"/>
    </location>
</feature>
<feature type="transmembrane region" description="Helical" evidence="7">
    <location>
        <begin position="42"/>
        <end position="63"/>
    </location>
</feature>
<evidence type="ECO:0000256" key="5">
    <source>
        <dbReference type="ARBA" id="ARBA00022989"/>
    </source>
</evidence>
<dbReference type="PANTHER" id="PTHR43386:SF1">
    <property type="entry name" value="D,D-DIPEPTIDE TRANSPORT SYSTEM PERMEASE PROTEIN DDPC-RELATED"/>
    <property type="match status" value="1"/>
</dbReference>
<dbReference type="CDD" id="cd06261">
    <property type="entry name" value="TM_PBP2"/>
    <property type="match status" value="1"/>
</dbReference>
<comment type="subcellular location">
    <subcellularLocation>
        <location evidence="1 7">Cell membrane</location>
        <topology evidence="1 7">Multi-pass membrane protein</topology>
    </subcellularLocation>
</comment>
<keyword evidence="2 7" id="KW-0813">Transport</keyword>
<comment type="similarity">
    <text evidence="7">Belongs to the binding-protein-dependent transport system permease family.</text>
</comment>
<dbReference type="EMBL" id="BOML01000062">
    <property type="protein sequence ID" value="GIE06456.1"/>
    <property type="molecule type" value="Genomic_DNA"/>
</dbReference>
<proteinExistence type="inferred from homology"/>
<dbReference type="InterPro" id="IPR000515">
    <property type="entry name" value="MetI-like"/>
</dbReference>
<evidence type="ECO:0000313" key="10">
    <source>
        <dbReference type="Proteomes" id="UP000637628"/>
    </source>
</evidence>
<dbReference type="Pfam" id="PF00528">
    <property type="entry name" value="BPD_transp_1"/>
    <property type="match status" value="1"/>
</dbReference>
<dbReference type="Proteomes" id="UP000637628">
    <property type="component" value="Unassembled WGS sequence"/>
</dbReference>
<feature type="transmembrane region" description="Helical" evidence="7">
    <location>
        <begin position="104"/>
        <end position="130"/>
    </location>
</feature>
<feature type="transmembrane region" description="Helical" evidence="7">
    <location>
        <begin position="219"/>
        <end position="252"/>
    </location>
</feature>
<evidence type="ECO:0000256" key="2">
    <source>
        <dbReference type="ARBA" id="ARBA00022448"/>
    </source>
</evidence>
<dbReference type="PROSITE" id="PS50928">
    <property type="entry name" value="ABC_TM1"/>
    <property type="match status" value="1"/>
</dbReference>
<dbReference type="InterPro" id="IPR035906">
    <property type="entry name" value="MetI-like_sf"/>
</dbReference>
<sequence>MTIPTSSIEQVIPGQGSMAQPEAAKPSRAKRQRFLFVRNKKAATGLVILGVYVLIAIIGPWIAPYDPSARSNDLVQGPSAAHWFGTTHLGQDVFSQILEGTRSVMLVGFLAGAIATTLSVLIGVTAGYLGGKMDDSLSVLTNVVLVIPAVPLMIIITSVLNNASDTLVALVIGLTSWSWNARVLRAQTLSLRRRDFVEASRASGERTWRIIVFELMPNLTAVIASGFVGTVIFAVLSEITLAFIGVVSNSGWNWGTILFWAQGQQALGQDAWWWFVPAGLAIALLGTSLSLINFGIDEFVSPRLRSAGKTKLKTASGGTVRMRIGFTPVLSNSATPHTHAKVVATPVMREAK</sequence>
<dbReference type="InterPro" id="IPR025966">
    <property type="entry name" value="OppC_N"/>
</dbReference>
<dbReference type="RefSeq" id="WP_203734311.1">
    <property type="nucleotide sequence ID" value="NZ_BAAATX010000035.1"/>
</dbReference>
<evidence type="ECO:0000256" key="4">
    <source>
        <dbReference type="ARBA" id="ARBA00022692"/>
    </source>
</evidence>
<keyword evidence="4 7" id="KW-0812">Transmembrane</keyword>
<dbReference type="PANTHER" id="PTHR43386">
    <property type="entry name" value="OLIGOPEPTIDE TRANSPORT SYSTEM PERMEASE PROTEIN APPC"/>
    <property type="match status" value="1"/>
</dbReference>
<reference evidence="9 10" key="1">
    <citation type="submission" date="2021-01" db="EMBL/GenBank/DDBJ databases">
        <title>Whole genome shotgun sequence of Actinoplanes durhamensis NBRC 14914.</title>
        <authorList>
            <person name="Komaki H."/>
            <person name="Tamura T."/>
        </authorList>
    </citation>
    <scope>NUCLEOTIDE SEQUENCE [LARGE SCALE GENOMIC DNA]</scope>
    <source>
        <strain evidence="9 10">NBRC 14914</strain>
    </source>
</reference>
<comment type="caution">
    <text evidence="9">The sequence shown here is derived from an EMBL/GenBank/DDBJ whole genome shotgun (WGS) entry which is preliminary data.</text>
</comment>
<dbReference type="Pfam" id="PF12911">
    <property type="entry name" value="OppC_N"/>
    <property type="match status" value="1"/>
</dbReference>
<evidence type="ECO:0000256" key="6">
    <source>
        <dbReference type="ARBA" id="ARBA00023136"/>
    </source>
</evidence>
<evidence type="ECO:0000256" key="7">
    <source>
        <dbReference type="RuleBase" id="RU363032"/>
    </source>
</evidence>
<keyword evidence="3" id="KW-1003">Cell membrane</keyword>
<dbReference type="SUPFAM" id="SSF161098">
    <property type="entry name" value="MetI-like"/>
    <property type="match status" value="1"/>
</dbReference>
<accession>A0ABQ3Z9J2</accession>
<name>A0ABQ3Z9J2_9ACTN</name>
<keyword evidence="10" id="KW-1185">Reference proteome</keyword>
<protein>
    <submittedName>
        <fullName evidence="9">Peptide ABC transporter permease</fullName>
    </submittedName>
</protein>
<gene>
    <name evidence="9" type="ORF">Adu01nite_78060</name>
</gene>
<dbReference type="InterPro" id="IPR050366">
    <property type="entry name" value="BP-dependent_transpt_permease"/>
</dbReference>
<evidence type="ECO:0000256" key="3">
    <source>
        <dbReference type="ARBA" id="ARBA00022475"/>
    </source>
</evidence>
<evidence type="ECO:0000256" key="1">
    <source>
        <dbReference type="ARBA" id="ARBA00004651"/>
    </source>
</evidence>
<feature type="domain" description="ABC transmembrane type-1" evidence="8">
    <location>
        <begin position="105"/>
        <end position="293"/>
    </location>
</feature>